<name>A0A0V0S573_9BILA</name>
<reference evidence="2 3" key="1">
    <citation type="submission" date="2015-01" db="EMBL/GenBank/DDBJ databases">
        <title>Evolution of Trichinella species and genotypes.</title>
        <authorList>
            <person name="Korhonen P.K."/>
            <person name="Edoardo P."/>
            <person name="Giuseppe L.R."/>
            <person name="Gasser R.B."/>
        </authorList>
    </citation>
    <scope>NUCLEOTIDE SEQUENCE [LARGE SCALE GENOMIC DNA]</scope>
    <source>
        <strain evidence="2">ISS37</strain>
    </source>
</reference>
<dbReference type="EMBL" id="JYDL01000038">
    <property type="protein sequence ID" value="KRX21589.1"/>
    <property type="molecule type" value="Genomic_DNA"/>
</dbReference>
<protein>
    <submittedName>
        <fullName evidence="2">Uncharacterized protein</fullName>
    </submittedName>
</protein>
<dbReference type="Proteomes" id="UP000054630">
    <property type="component" value="Unassembled WGS sequence"/>
</dbReference>
<keyword evidence="3" id="KW-1185">Reference proteome</keyword>
<proteinExistence type="predicted"/>
<feature type="region of interest" description="Disordered" evidence="1">
    <location>
        <begin position="47"/>
        <end position="82"/>
    </location>
</feature>
<dbReference type="AlphaFoldDB" id="A0A0V0S573"/>
<comment type="caution">
    <text evidence="2">The sequence shown here is derived from an EMBL/GenBank/DDBJ whole genome shotgun (WGS) entry which is preliminary data.</text>
</comment>
<evidence type="ECO:0000256" key="1">
    <source>
        <dbReference type="SAM" id="MobiDB-lite"/>
    </source>
</evidence>
<evidence type="ECO:0000313" key="3">
    <source>
        <dbReference type="Proteomes" id="UP000054630"/>
    </source>
</evidence>
<gene>
    <name evidence="2" type="ORF">T07_13597</name>
</gene>
<evidence type="ECO:0000313" key="2">
    <source>
        <dbReference type="EMBL" id="KRX21589.1"/>
    </source>
</evidence>
<accession>A0A0V0S573</accession>
<organism evidence="2 3">
    <name type="scientific">Trichinella nelsoni</name>
    <dbReference type="NCBI Taxonomy" id="6336"/>
    <lineage>
        <taxon>Eukaryota</taxon>
        <taxon>Metazoa</taxon>
        <taxon>Ecdysozoa</taxon>
        <taxon>Nematoda</taxon>
        <taxon>Enoplea</taxon>
        <taxon>Dorylaimia</taxon>
        <taxon>Trichinellida</taxon>
        <taxon>Trichinellidae</taxon>
        <taxon>Trichinella</taxon>
    </lineage>
</organism>
<sequence length="114" mass="13042">MKEYLFPVDIHSEAEATVQETVSKYPSEVLGFAEWVVSHLIRSTPKRRPANQLLTGNYHDHHRTNDHGRNKRHASSNKCSPRASVSHHAVQKCFLAIRKTCTAVHNEMIRISDK</sequence>